<reference evidence="2" key="1">
    <citation type="journal article" date="2010" name="Nat. Biotechnol.">
        <title>Draft genome sequence of the oilseed species Ricinus communis.</title>
        <authorList>
            <person name="Chan A.P."/>
            <person name="Crabtree J."/>
            <person name="Zhao Q."/>
            <person name="Lorenzi H."/>
            <person name="Orvis J."/>
            <person name="Puiu D."/>
            <person name="Melake-Berhan A."/>
            <person name="Jones K.M."/>
            <person name="Redman J."/>
            <person name="Chen G."/>
            <person name="Cahoon E.B."/>
            <person name="Gedil M."/>
            <person name="Stanke M."/>
            <person name="Haas B.J."/>
            <person name="Wortman J.R."/>
            <person name="Fraser-Liggett C.M."/>
            <person name="Ravel J."/>
            <person name="Rabinowicz P.D."/>
        </authorList>
    </citation>
    <scope>NUCLEOTIDE SEQUENCE [LARGE SCALE GENOMIC DNA]</scope>
    <source>
        <strain evidence="2">cv. Hale</strain>
    </source>
</reference>
<proteinExistence type="predicted"/>
<keyword evidence="2" id="KW-1185">Reference proteome</keyword>
<dbReference type="Proteomes" id="UP000008311">
    <property type="component" value="Unassembled WGS sequence"/>
</dbReference>
<organism evidence="1 2">
    <name type="scientific">Ricinus communis</name>
    <name type="common">Castor bean</name>
    <dbReference type="NCBI Taxonomy" id="3988"/>
    <lineage>
        <taxon>Eukaryota</taxon>
        <taxon>Viridiplantae</taxon>
        <taxon>Streptophyta</taxon>
        <taxon>Embryophyta</taxon>
        <taxon>Tracheophyta</taxon>
        <taxon>Spermatophyta</taxon>
        <taxon>Magnoliopsida</taxon>
        <taxon>eudicotyledons</taxon>
        <taxon>Gunneridae</taxon>
        <taxon>Pentapetalae</taxon>
        <taxon>rosids</taxon>
        <taxon>fabids</taxon>
        <taxon>Malpighiales</taxon>
        <taxon>Euphorbiaceae</taxon>
        <taxon>Acalyphoideae</taxon>
        <taxon>Acalypheae</taxon>
        <taxon>Ricinus</taxon>
    </lineage>
</organism>
<dbReference type="AlphaFoldDB" id="B9RPE4"/>
<dbReference type="EMBL" id="EQ973793">
    <property type="protein sequence ID" value="EEF46758.1"/>
    <property type="molecule type" value="Genomic_DNA"/>
</dbReference>
<dbReference type="InParanoid" id="B9RPE4"/>
<sequence>MTVNRFPFHNTLFKEEEVKVEAATQWMLQGVDLEVEVLPGAVSMMEVTKTITDQ</sequence>
<evidence type="ECO:0000313" key="2">
    <source>
        <dbReference type="Proteomes" id="UP000008311"/>
    </source>
</evidence>
<gene>
    <name evidence="1" type="ORF">RCOM_1367660</name>
</gene>
<accession>B9RPE4</accession>
<evidence type="ECO:0000313" key="1">
    <source>
        <dbReference type="EMBL" id="EEF46758.1"/>
    </source>
</evidence>
<name>B9RPE4_RICCO</name>
<protein>
    <submittedName>
        <fullName evidence="1">Uncharacterized protein</fullName>
    </submittedName>
</protein>